<evidence type="ECO:0000313" key="5">
    <source>
        <dbReference type="Proteomes" id="UP000829720"/>
    </source>
</evidence>
<dbReference type="PANTHER" id="PTHR12935">
    <property type="entry name" value="GAMMA-GLUTAMYLCYCLOTRANSFERASE"/>
    <property type="match status" value="1"/>
</dbReference>
<evidence type="ECO:0000256" key="2">
    <source>
        <dbReference type="PIRSR" id="PIRSR617939-1"/>
    </source>
</evidence>
<dbReference type="GO" id="GO:0003839">
    <property type="term" value="F:gamma-glutamylcyclotransferase activity"/>
    <property type="evidence" value="ECO:0007669"/>
    <property type="project" value="InterPro"/>
</dbReference>
<dbReference type="AlphaFoldDB" id="A0A8T3E4Q1"/>
<accession>A0A8T3E4Q1</accession>
<dbReference type="InterPro" id="IPR013024">
    <property type="entry name" value="GGCT-like"/>
</dbReference>
<dbReference type="SUPFAM" id="SSF110857">
    <property type="entry name" value="Gamma-glutamyl cyclotransferase-like"/>
    <property type="match status" value="1"/>
</dbReference>
<feature type="binding site" evidence="3">
    <location>
        <begin position="9"/>
        <end position="14"/>
    </location>
    <ligand>
        <name>substrate</name>
    </ligand>
</feature>
<feature type="binding site" evidence="3">
    <location>
        <position position="129"/>
    </location>
    <ligand>
        <name>substrate</name>
    </ligand>
</feature>
<name>A0A8T3E4Q1_9TELE</name>
<reference evidence="4" key="1">
    <citation type="submission" date="2021-01" db="EMBL/GenBank/DDBJ databases">
        <authorList>
            <person name="Zahm M."/>
            <person name="Roques C."/>
            <person name="Cabau C."/>
            <person name="Klopp C."/>
            <person name="Donnadieu C."/>
            <person name="Jouanno E."/>
            <person name="Lampietro C."/>
            <person name="Louis A."/>
            <person name="Herpin A."/>
            <person name="Echchiki A."/>
            <person name="Berthelot C."/>
            <person name="Parey E."/>
            <person name="Roest-Crollius H."/>
            <person name="Braasch I."/>
            <person name="Postlethwait J."/>
            <person name="Bobe J."/>
            <person name="Montfort J."/>
            <person name="Bouchez O."/>
            <person name="Begum T."/>
            <person name="Mejri S."/>
            <person name="Adams A."/>
            <person name="Chen W.-J."/>
            <person name="Guiguen Y."/>
        </authorList>
    </citation>
    <scope>NUCLEOTIDE SEQUENCE</scope>
    <source>
        <tissue evidence="4">Blood</tissue>
    </source>
</reference>
<dbReference type="CDD" id="cd06661">
    <property type="entry name" value="GGCT_like"/>
    <property type="match status" value="1"/>
</dbReference>
<feature type="active site" description="Proton acceptor" evidence="2">
    <location>
        <position position="89"/>
    </location>
</feature>
<evidence type="ECO:0000256" key="1">
    <source>
        <dbReference type="ARBA" id="ARBA00023239"/>
    </source>
</evidence>
<keyword evidence="5" id="KW-1185">Reference proteome</keyword>
<dbReference type="Proteomes" id="UP000829720">
    <property type="component" value="Unassembled WGS sequence"/>
</dbReference>
<dbReference type="OrthoDB" id="2924818at2759"/>
<sequence length="172" mass="19460">MTSKATFLYFAFGSNLLKERLQLMNPSATFYCIGKLKDYELNFGFNGETLKSNKWHGGVATIEESEGNTVWGVVWKMSNDNMDSLDKQEGVDKGVYRPLEVKVETDEGEIVCRTYKMNDFNTNLPSPQYKQVICLGAKQNGLPLDYIKKLEAVKTNDYSGPSILDDIQESMK</sequence>
<dbReference type="EMBL" id="JAERUA010000003">
    <property type="protein sequence ID" value="KAI1901868.1"/>
    <property type="molecule type" value="Genomic_DNA"/>
</dbReference>
<comment type="caution">
    <text evidence="4">The sequence shown here is derived from an EMBL/GenBank/DDBJ whole genome shotgun (WGS) entry which is preliminary data.</text>
</comment>
<gene>
    <name evidence="4" type="ORF">AGOR_G00038870</name>
</gene>
<dbReference type="Pfam" id="PF13772">
    <property type="entry name" value="AIG2_2"/>
    <property type="match status" value="1"/>
</dbReference>
<dbReference type="Gene3D" id="3.10.490.10">
    <property type="entry name" value="Gamma-glutamyl cyclotransferase-like"/>
    <property type="match status" value="1"/>
</dbReference>
<dbReference type="InterPro" id="IPR036568">
    <property type="entry name" value="GGCT-like_sf"/>
</dbReference>
<evidence type="ECO:0000256" key="3">
    <source>
        <dbReference type="PIRSR" id="PIRSR617939-2"/>
    </source>
</evidence>
<evidence type="ECO:0008006" key="6">
    <source>
        <dbReference type="Google" id="ProtNLM"/>
    </source>
</evidence>
<dbReference type="PANTHER" id="PTHR12935:SF13">
    <property type="entry name" value="GAMMA-GLUTAMYLCYCLOTRANSFERASE"/>
    <property type="match status" value="1"/>
</dbReference>
<proteinExistence type="predicted"/>
<protein>
    <recommendedName>
        <fullName evidence="6">Gamma-glutamylcyclotransferase</fullName>
    </recommendedName>
</protein>
<evidence type="ECO:0000313" key="4">
    <source>
        <dbReference type="EMBL" id="KAI1901868.1"/>
    </source>
</evidence>
<organism evidence="4 5">
    <name type="scientific">Albula goreensis</name>
    <dbReference type="NCBI Taxonomy" id="1534307"/>
    <lineage>
        <taxon>Eukaryota</taxon>
        <taxon>Metazoa</taxon>
        <taxon>Chordata</taxon>
        <taxon>Craniata</taxon>
        <taxon>Vertebrata</taxon>
        <taxon>Euteleostomi</taxon>
        <taxon>Actinopterygii</taxon>
        <taxon>Neopterygii</taxon>
        <taxon>Teleostei</taxon>
        <taxon>Albuliformes</taxon>
        <taxon>Albulidae</taxon>
        <taxon>Albula</taxon>
    </lineage>
</organism>
<keyword evidence="1" id="KW-0456">Lyase</keyword>
<dbReference type="InterPro" id="IPR017939">
    <property type="entry name" value="G-Glutamylcylcotransferase"/>
</dbReference>